<accession>A0A6A5S736</accession>
<gene>
    <name evidence="1" type="ORF">EJ02DRAFT_87348</name>
</gene>
<name>A0A6A5S736_9PLEO</name>
<proteinExistence type="predicted"/>
<keyword evidence="2" id="KW-1185">Reference proteome</keyword>
<organism evidence="1 2">
    <name type="scientific">Clathrospora elynae</name>
    <dbReference type="NCBI Taxonomy" id="706981"/>
    <lineage>
        <taxon>Eukaryota</taxon>
        <taxon>Fungi</taxon>
        <taxon>Dikarya</taxon>
        <taxon>Ascomycota</taxon>
        <taxon>Pezizomycotina</taxon>
        <taxon>Dothideomycetes</taxon>
        <taxon>Pleosporomycetidae</taxon>
        <taxon>Pleosporales</taxon>
        <taxon>Diademaceae</taxon>
        <taxon>Clathrospora</taxon>
    </lineage>
</organism>
<protein>
    <submittedName>
        <fullName evidence="1">Uncharacterized protein</fullName>
    </submittedName>
</protein>
<sequence length="83" mass="8527">MVLPATRISCGSEICSSIAFGLAVQFFASLPSTACSLSRPKRPPLPSQIGPKTLPDPVGVALSPQFIRASPAITMALALSNSS</sequence>
<evidence type="ECO:0000313" key="1">
    <source>
        <dbReference type="EMBL" id="KAF1936415.1"/>
    </source>
</evidence>
<dbReference type="Proteomes" id="UP000800038">
    <property type="component" value="Unassembled WGS sequence"/>
</dbReference>
<reference evidence="1" key="1">
    <citation type="journal article" date="2020" name="Stud. Mycol.">
        <title>101 Dothideomycetes genomes: a test case for predicting lifestyles and emergence of pathogens.</title>
        <authorList>
            <person name="Haridas S."/>
            <person name="Albert R."/>
            <person name="Binder M."/>
            <person name="Bloem J."/>
            <person name="Labutti K."/>
            <person name="Salamov A."/>
            <person name="Andreopoulos B."/>
            <person name="Baker S."/>
            <person name="Barry K."/>
            <person name="Bills G."/>
            <person name="Bluhm B."/>
            <person name="Cannon C."/>
            <person name="Castanera R."/>
            <person name="Culley D."/>
            <person name="Daum C."/>
            <person name="Ezra D."/>
            <person name="Gonzalez J."/>
            <person name="Henrissat B."/>
            <person name="Kuo A."/>
            <person name="Liang C."/>
            <person name="Lipzen A."/>
            <person name="Lutzoni F."/>
            <person name="Magnuson J."/>
            <person name="Mondo S."/>
            <person name="Nolan M."/>
            <person name="Ohm R."/>
            <person name="Pangilinan J."/>
            <person name="Park H.-J."/>
            <person name="Ramirez L."/>
            <person name="Alfaro M."/>
            <person name="Sun H."/>
            <person name="Tritt A."/>
            <person name="Yoshinaga Y."/>
            <person name="Zwiers L.-H."/>
            <person name="Turgeon B."/>
            <person name="Goodwin S."/>
            <person name="Spatafora J."/>
            <person name="Crous P."/>
            <person name="Grigoriev I."/>
        </authorList>
    </citation>
    <scope>NUCLEOTIDE SEQUENCE</scope>
    <source>
        <strain evidence="1">CBS 161.51</strain>
    </source>
</reference>
<evidence type="ECO:0000313" key="2">
    <source>
        <dbReference type="Proteomes" id="UP000800038"/>
    </source>
</evidence>
<dbReference type="EMBL" id="ML976190">
    <property type="protein sequence ID" value="KAF1936415.1"/>
    <property type="molecule type" value="Genomic_DNA"/>
</dbReference>
<dbReference type="AlphaFoldDB" id="A0A6A5S736"/>